<reference evidence="2" key="2">
    <citation type="submission" date="2023-06" db="EMBL/GenBank/DDBJ databases">
        <authorList>
            <consortium name="Lawrence Berkeley National Laboratory"/>
            <person name="Haridas S."/>
            <person name="Hensen N."/>
            <person name="Bonometti L."/>
            <person name="Westerberg I."/>
            <person name="Brannstrom I.O."/>
            <person name="Guillou S."/>
            <person name="Cros-Aarteil S."/>
            <person name="Calhoun S."/>
            <person name="Kuo A."/>
            <person name="Mondo S."/>
            <person name="Pangilinan J."/>
            <person name="Riley R."/>
            <person name="Labutti K."/>
            <person name="Andreopoulos B."/>
            <person name="Lipzen A."/>
            <person name="Chen C."/>
            <person name="Yanf M."/>
            <person name="Daum C."/>
            <person name="Ng V."/>
            <person name="Clum A."/>
            <person name="Steindorff A."/>
            <person name="Ohm R."/>
            <person name="Martin F."/>
            <person name="Silar P."/>
            <person name="Natvig D."/>
            <person name="Lalanne C."/>
            <person name="Gautier V."/>
            <person name="Ament-Velasquez S.L."/>
            <person name="Kruys A."/>
            <person name="Hutchinson M.I."/>
            <person name="Powell A.J."/>
            <person name="Barry K."/>
            <person name="Miller A.N."/>
            <person name="Grigoriev I.V."/>
            <person name="Debuchy R."/>
            <person name="Gladieux P."/>
            <person name="Thoren M.H."/>
            <person name="Johannesson H."/>
        </authorList>
    </citation>
    <scope>NUCLEOTIDE SEQUENCE</scope>
    <source>
        <strain evidence="2">CBS 958.72</strain>
    </source>
</reference>
<evidence type="ECO:0000256" key="1">
    <source>
        <dbReference type="SAM" id="MobiDB-lite"/>
    </source>
</evidence>
<gene>
    <name evidence="2" type="ORF">B0T24DRAFT_287119</name>
</gene>
<organism evidence="2 3">
    <name type="scientific">Lasiosphaeria ovina</name>
    <dbReference type="NCBI Taxonomy" id="92902"/>
    <lineage>
        <taxon>Eukaryota</taxon>
        <taxon>Fungi</taxon>
        <taxon>Dikarya</taxon>
        <taxon>Ascomycota</taxon>
        <taxon>Pezizomycotina</taxon>
        <taxon>Sordariomycetes</taxon>
        <taxon>Sordariomycetidae</taxon>
        <taxon>Sordariales</taxon>
        <taxon>Lasiosphaeriaceae</taxon>
        <taxon>Lasiosphaeria</taxon>
    </lineage>
</organism>
<dbReference type="EMBL" id="JAULSN010000004">
    <property type="protein sequence ID" value="KAK3374081.1"/>
    <property type="molecule type" value="Genomic_DNA"/>
</dbReference>
<dbReference type="Proteomes" id="UP001287356">
    <property type="component" value="Unassembled WGS sequence"/>
</dbReference>
<evidence type="ECO:0000313" key="2">
    <source>
        <dbReference type="EMBL" id="KAK3374081.1"/>
    </source>
</evidence>
<sequence length="212" mass="24164">MDLFGLSSGYLWSDVWRGQKRKWATQPASCYKHGSTRFHVGPAQSSPRLLQAHRHRIGRWQLYGHKSPHPPAVQHGERAGAQKSPPFASHIEEETMTQPRRRLTWTMPDIYSGNSKATGNRKPHQHKHALFLRPKKPPTKSLACLVTPVHRQNKENRKENEQIGDAPERWDADTDTAAARDLSWKRACVCVLSDKGYPPYTNLPERGLGKHC</sequence>
<reference evidence="2" key="1">
    <citation type="journal article" date="2023" name="Mol. Phylogenet. Evol.">
        <title>Genome-scale phylogeny and comparative genomics of the fungal order Sordariales.</title>
        <authorList>
            <person name="Hensen N."/>
            <person name="Bonometti L."/>
            <person name="Westerberg I."/>
            <person name="Brannstrom I.O."/>
            <person name="Guillou S."/>
            <person name="Cros-Aarteil S."/>
            <person name="Calhoun S."/>
            <person name="Haridas S."/>
            <person name="Kuo A."/>
            <person name="Mondo S."/>
            <person name="Pangilinan J."/>
            <person name="Riley R."/>
            <person name="LaButti K."/>
            <person name="Andreopoulos B."/>
            <person name="Lipzen A."/>
            <person name="Chen C."/>
            <person name="Yan M."/>
            <person name="Daum C."/>
            <person name="Ng V."/>
            <person name="Clum A."/>
            <person name="Steindorff A."/>
            <person name="Ohm R.A."/>
            <person name="Martin F."/>
            <person name="Silar P."/>
            <person name="Natvig D.O."/>
            <person name="Lalanne C."/>
            <person name="Gautier V."/>
            <person name="Ament-Velasquez S.L."/>
            <person name="Kruys A."/>
            <person name="Hutchinson M.I."/>
            <person name="Powell A.J."/>
            <person name="Barry K."/>
            <person name="Miller A.N."/>
            <person name="Grigoriev I.V."/>
            <person name="Debuchy R."/>
            <person name="Gladieux P."/>
            <person name="Hiltunen Thoren M."/>
            <person name="Johannesson H."/>
        </authorList>
    </citation>
    <scope>NUCLEOTIDE SEQUENCE</scope>
    <source>
        <strain evidence="2">CBS 958.72</strain>
    </source>
</reference>
<proteinExistence type="predicted"/>
<comment type="caution">
    <text evidence="2">The sequence shown here is derived from an EMBL/GenBank/DDBJ whole genome shotgun (WGS) entry which is preliminary data.</text>
</comment>
<name>A0AAE0N7Z7_9PEZI</name>
<keyword evidence="3" id="KW-1185">Reference proteome</keyword>
<feature type="region of interest" description="Disordered" evidence="1">
    <location>
        <begin position="153"/>
        <end position="172"/>
    </location>
</feature>
<dbReference type="AlphaFoldDB" id="A0AAE0N7Z7"/>
<accession>A0AAE0N7Z7</accession>
<protein>
    <submittedName>
        <fullName evidence="2">Uncharacterized protein</fullName>
    </submittedName>
</protein>
<evidence type="ECO:0000313" key="3">
    <source>
        <dbReference type="Proteomes" id="UP001287356"/>
    </source>
</evidence>